<name>A0A841IUD1_9ACTN</name>
<protein>
    <recommendedName>
        <fullName evidence="1">RNA ligase domain-containing protein</fullName>
    </recommendedName>
</protein>
<dbReference type="PANTHER" id="PTHR43883:SF1">
    <property type="entry name" value="GLUCONOKINASE"/>
    <property type="match status" value="1"/>
</dbReference>
<accession>A0A841IUD1</accession>
<dbReference type="Gene3D" id="3.30.470.30">
    <property type="entry name" value="DNA ligase/mRNA capping enzyme"/>
    <property type="match status" value="1"/>
</dbReference>
<evidence type="ECO:0000313" key="3">
    <source>
        <dbReference type="Proteomes" id="UP000536604"/>
    </source>
</evidence>
<organism evidence="2 3">
    <name type="scientific">Nocardiopsis algeriensis</name>
    <dbReference type="NCBI Taxonomy" id="1478215"/>
    <lineage>
        <taxon>Bacteria</taxon>
        <taxon>Bacillati</taxon>
        <taxon>Actinomycetota</taxon>
        <taxon>Actinomycetes</taxon>
        <taxon>Streptosporangiales</taxon>
        <taxon>Nocardiopsidaceae</taxon>
        <taxon>Nocardiopsis</taxon>
    </lineage>
</organism>
<evidence type="ECO:0000259" key="1">
    <source>
        <dbReference type="Pfam" id="PF09414"/>
    </source>
</evidence>
<gene>
    <name evidence="2" type="ORF">FHS13_002106</name>
</gene>
<dbReference type="RefSeq" id="WP_184290884.1">
    <property type="nucleotide sequence ID" value="NZ_JACHJO010000005.1"/>
</dbReference>
<proteinExistence type="predicted"/>
<feature type="domain" description="RNA ligase" evidence="1">
    <location>
        <begin position="34"/>
        <end position="225"/>
    </location>
</feature>
<dbReference type="Pfam" id="PF09414">
    <property type="entry name" value="RNA_ligase"/>
    <property type="match status" value="1"/>
</dbReference>
<keyword evidence="3" id="KW-1185">Reference proteome</keyword>
<evidence type="ECO:0000313" key="2">
    <source>
        <dbReference type="EMBL" id="MBB6120155.1"/>
    </source>
</evidence>
<dbReference type="AlphaFoldDB" id="A0A841IUD1"/>
<comment type="caution">
    <text evidence="2">The sequence shown here is derived from an EMBL/GenBank/DDBJ whole genome shotgun (WGS) entry which is preliminary data.</text>
</comment>
<dbReference type="InterPro" id="IPR052732">
    <property type="entry name" value="Cell-binding_unc_protein"/>
</dbReference>
<sequence>MHKYPRTRHIRGSRLQRGDHDLSAVPFGELAGRHLVVEEKLDGANAGISFGPGGRLLLQSRGHYLQGGPRERHFSPFKAWAASMAPLLRPRLGERYVLYGEWLYAKHTVFYDALPHHFLEFDVLDTRDGTFLSTPRRRELLEGIPVVPVPVLHSGPLERLEDLTSLVGPSAYRTPAWREALAESAEAVGADPRRALAETDDSDLMEGLYVKVEEGGRTVDRLKWVRPGFTNALLDSGTHWLDRPLIANRTAAPEVSRAGVR</sequence>
<dbReference type="Proteomes" id="UP000536604">
    <property type="component" value="Unassembled WGS sequence"/>
</dbReference>
<dbReference type="InterPro" id="IPR021122">
    <property type="entry name" value="RNA_ligase_dom_REL/Rnl2"/>
</dbReference>
<dbReference type="SUPFAM" id="SSF56091">
    <property type="entry name" value="DNA ligase/mRNA capping enzyme, catalytic domain"/>
    <property type="match status" value="1"/>
</dbReference>
<dbReference type="PANTHER" id="PTHR43883">
    <property type="entry name" value="SLR0207 PROTEIN"/>
    <property type="match status" value="1"/>
</dbReference>
<dbReference type="EMBL" id="JACHJO010000005">
    <property type="protein sequence ID" value="MBB6120155.1"/>
    <property type="molecule type" value="Genomic_DNA"/>
</dbReference>
<reference evidence="2 3" key="1">
    <citation type="submission" date="2020-08" db="EMBL/GenBank/DDBJ databases">
        <title>Genomic Encyclopedia of Type Strains, Phase III (KMG-III): the genomes of soil and plant-associated and newly described type strains.</title>
        <authorList>
            <person name="Whitman W."/>
        </authorList>
    </citation>
    <scope>NUCLEOTIDE SEQUENCE [LARGE SCALE GENOMIC DNA]</scope>
    <source>
        <strain evidence="2 3">CECT 8712</strain>
    </source>
</reference>